<dbReference type="AlphaFoldDB" id="A0A9Q3QDU6"/>
<gene>
    <name evidence="2" type="ORF">O181_133930</name>
</gene>
<dbReference type="Proteomes" id="UP000765509">
    <property type="component" value="Unassembled WGS sequence"/>
</dbReference>
<feature type="compositionally biased region" description="Basic and acidic residues" evidence="1">
    <location>
        <begin position="144"/>
        <end position="161"/>
    </location>
</feature>
<sequence length="234" mass="27512">MENKDIIKQNLNKSKIEIRKSEQELEKELTQEPKEESDTYLPKENNLFHIHTSNKDPTFPEYSQHLKNFNPRRELNKEIQLVKEAIKQVVTVEKGSEITKNEDPINLKTQYFTNTRNPMEQYLMENKSEPNERYKSNSINHSTSAKEEDSPTPHYHSDKDNPNLNLGINYLSLDKAKEIQINKNEEINEDISNRQQKQDQEALLKKQILKNLKQMEFYLQKTNFPGKAIPIGSL</sequence>
<proteinExistence type="predicted"/>
<evidence type="ECO:0000313" key="2">
    <source>
        <dbReference type="EMBL" id="MBW0594215.1"/>
    </source>
</evidence>
<feature type="region of interest" description="Disordered" evidence="1">
    <location>
        <begin position="127"/>
        <end position="163"/>
    </location>
</feature>
<feature type="region of interest" description="Disordered" evidence="1">
    <location>
        <begin position="24"/>
        <end position="43"/>
    </location>
</feature>
<name>A0A9Q3QDU6_9BASI</name>
<reference evidence="2" key="1">
    <citation type="submission" date="2021-03" db="EMBL/GenBank/DDBJ databases">
        <title>Draft genome sequence of rust myrtle Austropuccinia psidii MF-1, a brazilian biotype.</title>
        <authorList>
            <person name="Quecine M.C."/>
            <person name="Pachon D.M.R."/>
            <person name="Bonatelli M.L."/>
            <person name="Correr F.H."/>
            <person name="Franceschini L.M."/>
            <person name="Leite T.F."/>
            <person name="Margarido G.R.A."/>
            <person name="Almeida C.A."/>
            <person name="Ferrarezi J.A."/>
            <person name="Labate C.A."/>
        </authorList>
    </citation>
    <scope>NUCLEOTIDE SEQUENCE</scope>
    <source>
        <strain evidence="2">MF-1</strain>
    </source>
</reference>
<comment type="caution">
    <text evidence="2">The sequence shown here is derived from an EMBL/GenBank/DDBJ whole genome shotgun (WGS) entry which is preliminary data.</text>
</comment>
<evidence type="ECO:0000256" key="1">
    <source>
        <dbReference type="SAM" id="MobiDB-lite"/>
    </source>
</evidence>
<organism evidence="2 3">
    <name type="scientific">Austropuccinia psidii MF-1</name>
    <dbReference type="NCBI Taxonomy" id="1389203"/>
    <lineage>
        <taxon>Eukaryota</taxon>
        <taxon>Fungi</taxon>
        <taxon>Dikarya</taxon>
        <taxon>Basidiomycota</taxon>
        <taxon>Pucciniomycotina</taxon>
        <taxon>Pucciniomycetes</taxon>
        <taxon>Pucciniales</taxon>
        <taxon>Sphaerophragmiaceae</taxon>
        <taxon>Austropuccinia</taxon>
    </lineage>
</organism>
<accession>A0A9Q3QDU6</accession>
<feature type="compositionally biased region" description="Basic and acidic residues" evidence="1">
    <location>
        <begin position="24"/>
        <end position="37"/>
    </location>
</feature>
<keyword evidence="3" id="KW-1185">Reference proteome</keyword>
<protein>
    <submittedName>
        <fullName evidence="2">Uncharacterized protein</fullName>
    </submittedName>
</protein>
<dbReference type="EMBL" id="AVOT02159112">
    <property type="protein sequence ID" value="MBW0594215.1"/>
    <property type="molecule type" value="Genomic_DNA"/>
</dbReference>
<evidence type="ECO:0000313" key="3">
    <source>
        <dbReference type="Proteomes" id="UP000765509"/>
    </source>
</evidence>